<reference evidence="4 5" key="1">
    <citation type="journal article" date="2013" name="Genome Biol. Evol.">
        <title>Genomes of Stigonematalean cyanobacteria (subsection V) and the evolution of oxygenic photosynthesis from prokaryotes to plastids.</title>
        <authorList>
            <person name="Dagan T."/>
            <person name="Roettger M."/>
            <person name="Stucken K."/>
            <person name="Landan G."/>
            <person name="Koch R."/>
            <person name="Major P."/>
            <person name="Gould S.B."/>
            <person name="Goremykin V.V."/>
            <person name="Rippka R."/>
            <person name="Tandeau de Marsac N."/>
            <person name="Gugger M."/>
            <person name="Lockhart P.J."/>
            <person name="Allen J.F."/>
            <person name="Brune I."/>
            <person name="Maus I."/>
            <person name="Puhler A."/>
            <person name="Martin W.F."/>
        </authorList>
    </citation>
    <scope>NUCLEOTIDE SEQUENCE [LARGE SCALE GENOMIC DNA]</scope>
    <source>
        <strain evidence="4 5">PCC 7110</strain>
    </source>
</reference>
<dbReference type="EMBL" id="ANNX02000016">
    <property type="protein sequence ID" value="KYC43181.1"/>
    <property type="molecule type" value="Genomic_DNA"/>
</dbReference>
<evidence type="ECO:0000256" key="2">
    <source>
        <dbReference type="PROSITE-ProRule" id="PRU00169"/>
    </source>
</evidence>
<evidence type="ECO:0000313" key="5">
    <source>
        <dbReference type="Proteomes" id="UP000076925"/>
    </source>
</evidence>
<dbReference type="PANTHER" id="PTHR44591">
    <property type="entry name" value="STRESS RESPONSE REGULATOR PROTEIN 1"/>
    <property type="match status" value="1"/>
</dbReference>
<dbReference type="Gene3D" id="3.40.50.2300">
    <property type="match status" value="1"/>
</dbReference>
<dbReference type="SMART" id="SM00448">
    <property type="entry name" value="REC"/>
    <property type="match status" value="1"/>
</dbReference>
<accession>A0A139XES9</accession>
<dbReference type="Pfam" id="PF00072">
    <property type="entry name" value="Response_reg"/>
    <property type="match status" value="1"/>
</dbReference>
<dbReference type="OrthoDB" id="9115at2"/>
<evidence type="ECO:0000259" key="3">
    <source>
        <dbReference type="PROSITE" id="PS50110"/>
    </source>
</evidence>
<comment type="caution">
    <text evidence="4">The sequence shown here is derived from an EMBL/GenBank/DDBJ whole genome shotgun (WGS) entry which is preliminary data.</text>
</comment>
<evidence type="ECO:0000313" key="4">
    <source>
        <dbReference type="EMBL" id="KYC43181.1"/>
    </source>
</evidence>
<keyword evidence="5" id="KW-1185">Reference proteome</keyword>
<sequence length="121" mass="13807">MKRILVVDDSATMRRMVIASLHELKEVNFNEANNGLAAIECLAINHINLMILDLNMPDMHGLDVLKFVRSHQKYQKIPIIVLTTKGDELSREAAMNAGATRYLTKPFEPRMFAKQAWELLN</sequence>
<feature type="domain" description="Response regulatory" evidence="3">
    <location>
        <begin position="3"/>
        <end position="120"/>
    </location>
</feature>
<dbReference type="SUPFAM" id="SSF52172">
    <property type="entry name" value="CheY-like"/>
    <property type="match status" value="1"/>
</dbReference>
<dbReference type="PROSITE" id="PS50110">
    <property type="entry name" value="RESPONSE_REGULATORY"/>
    <property type="match status" value="1"/>
</dbReference>
<dbReference type="GO" id="GO:0000160">
    <property type="term" value="P:phosphorelay signal transduction system"/>
    <property type="evidence" value="ECO:0007669"/>
    <property type="project" value="InterPro"/>
</dbReference>
<proteinExistence type="predicted"/>
<keyword evidence="1 2" id="KW-0597">Phosphoprotein</keyword>
<dbReference type="STRING" id="128403.WA1_13870"/>
<protein>
    <submittedName>
        <fullName evidence="4">Two-component system response regulator</fullName>
    </submittedName>
</protein>
<dbReference type="InterPro" id="IPR050595">
    <property type="entry name" value="Bact_response_regulator"/>
</dbReference>
<feature type="modified residue" description="4-aspartylphosphate" evidence="2">
    <location>
        <position position="53"/>
    </location>
</feature>
<dbReference type="PANTHER" id="PTHR44591:SF3">
    <property type="entry name" value="RESPONSE REGULATORY DOMAIN-CONTAINING PROTEIN"/>
    <property type="match status" value="1"/>
</dbReference>
<name>A0A139XES9_9CYAN</name>
<gene>
    <name evidence="4" type="ORF">WA1_13870</name>
</gene>
<dbReference type="Proteomes" id="UP000076925">
    <property type="component" value="Unassembled WGS sequence"/>
</dbReference>
<organism evidence="4 5">
    <name type="scientific">Scytonema hofmannii PCC 7110</name>
    <dbReference type="NCBI Taxonomy" id="128403"/>
    <lineage>
        <taxon>Bacteria</taxon>
        <taxon>Bacillati</taxon>
        <taxon>Cyanobacteriota</taxon>
        <taxon>Cyanophyceae</taxon>
        <taxon>Nostocales</taxon>
        <taxon>Scytonemataceae</taxon>
        <taxon>Scytonema</taxon>
    </lineage>
</organism>
<dbReference type="AlphaFoldDB" id="A0A139XES9"/>
<dbReference type="RefSeq" id="WP_017747764.1">
    <property type="nucleotide sequence ID" value="NZ_KQ976354.1"/>
</dbReference>
<dbReference type="InterPro" id="IPR001789">
    <property type="entry name" value="Sig_transdc_resp-reg_receiver"/>
</dbReference>
<dbReference type="InterPro" id="IPR011006">
    <property type="entry name" value="CheY-like_superfamily"/>
</dbReference>
<evidence type="ECO:0000256" key="1">
    <source>
        <dbReference type="ARBA" id="ARBA00022553"/>
    </source>
</evidence>